<feature type="signal peptide" evidence="1">
    <location>
        <begin position="1"/>
        <end position="24"/>
    </location>
</feature>
<evidence type="ECO:0008006" key="4">
    <source>
        <dbReference type="Google" id="ProtNLM"/>
    </source>
</evidence>
<evidence type="ECO:0000313" key="3">
    <source>
        <dbReference type="Proteomes" id="UP000191094"/>
    </source>
</evidence>
<keyword evidence="1" id="KW-0732">Signal</keyword>
<proteinExistence type="predicted"/>
<dbReference type="Gene3D" id="3.30.160.150">
    <property type="entry name" value="Lipoprotein like domain"/>
    <property type="match status" value="1"/>
</dbReference>
<protein>
    <recommendedName>
        <fullName evidence="4">LPS-assembly lipoprotein LptE</fullName>
    </recommendedName>
</protein>
<gene>
    <name evidence="2" type="ORF">B0682_00705</name>
</gene>
<dbReference type="EMBL" id="MUYT01000001">
    <property type="protein sequence ID" value="OOS22773.1"/>
    <property type="molecule type" value="Genomic_DNA"/>
</dbReference>
<organism evidence="2 3">
    <name type="scientific">Lwoffella lincolnii</name>
    <dbReference type="NCBI Taxonomy" id="90241"/>
    <lineage>
        <taxon>Bacteria</taxon>
        <taxon>Pseudomonadati</taxon>
        <taxon>Pseudomonadota</taxon>
        <taxon>Gammaproteobacteria</taxon>
        <taxon>Moraxellales</taxon>
        <taxon>Moraxellaceae</taxon>
        <taxon>Lwoffella</taxon>
    </lineage>
</organism>
<evidence type="ECO:0000313" key="2">
    <source>
        <dbReference type="EMBL" id="OOS22773.1"/>
    </source>
</evidence>
<comment type="caution">
    <text evidence="2">The sequence shown here is derived from an EMBL/GenBank/DDBJ whole genome shotgun (WGS) entry which is preliminary data.</text>
</comment>
<sequence length="205" mass="23124">MVRMTYFGVIRLFTVFGLCQALSACGFHLQGQQPHASANTHMSNISTQLPVLIDAQTSKSAYALRLSLLKQLTRYDADAHIADTNDQQEQATLASLGVEAANRISIDDVSIQKYQLAGLLTEVRLTMTAKIRYHIHNHVHNVHDTPTTHDGTFTHHRTLMVERSYQYNQTSVSVEDLQRTQTEIELYHAMAQRIADQYIALSTLK</sequence>
<evidence type="ECO:0000256" key="1">
    <source>
        <dbReference type="SAM" id="SignalP"/>
    </source>
</evidence>
<keyword evidence="3" id="KW-1185">Reference proteome</keyword>
<dbReference type="STRING" id="90241.B0682_00705"/>
<dbReference type="AlphaFoldDB" id="A0A1T0CKE9"/>
<dbReference type="RefSeq" id="WP_078306186.1">
    <property type="nucleotide sequence ID" value="NZ_CP147511.1"/>
</dbReference>
<dbReference type="PROSITE" id="PS51257">
    <property type="entry name" value="PROKAR_LIPOPROTEIN"/>
    <property type="match status" value="1"/>
</dbReference>
<name>A0A1T0CKE9_9GAMM</name>
<feature type="chain" id="PRO_5012142584" description="LPS-assembly lipoprotein LptE" evidence="1">
    <location>
        <begin position="25"/>
        <end position="205"/>
    </location>
</feature>
<dbReference type="OrthoDB" id="6656639at2"/>
<accession>A0A1T0CKE9</accession>
<reference evidence="2 3" key="1">
    <citation type="submission" date="2017-02" db="EMBL/GenBank/DDBJ databases">
        <title>Draft genome sequence of Moraxella lincolnii CCUG 9405T type strain.</title>
        <authorList>
            <person name="Salva-Serra F."/>
            <person name="Engstrom-Jakobsson H."/>
            <person name="Thorell K."/>
            <person name="Jaen-Luchoro D."/>
            <person name="Gonzales-Siles L."/>
            <person name="Karlsson R."/>
            <person name="Yazdan S."/>
            <person name="Boulund F."/>
            <person name="Johnning A."/>
            <person name="Engstrand L."/>
            <person name="Kristiansson E."/>
            <person name="Moore E."/>
        </authorList>
    </citation>
    <scope>NUCLEOTIDE SEQUENCE [LARGE SCALE GENOMIC DNA]</scope>
    <source>
        <strain evidence="2 3">CCUG 9405</strain>
    </source>
</reference>
<dbReference type="Proteomes" id="UP000191094">
    <property type="component" value="Unassembled WGS sequence"/>
</dbReference>